<dbReference type="EMBL" id="BGPR01003664">
    <property type="protein sequence ID" value="GBM90979.1"/>
    <property type="molecule type" value="Genomic_DNA"/>
</dbReference>
<keyword evidence="2" id="KW-1185">Reference proteome</keyword>
<evidence type="ECO:0000313" key="2">
    <source>
        <dbReference type="Proteomes" id="UP000499080"/>
    </source>
</evidence>
<accession>A0A4Y2JNG3</accession>
<evidence type="ECO:0008006" key="3">
    <source>
        <dbReference type="Google" id="ProtNLM"/>
    </source>
</evidence>
<dbReference type="OrthoDB" id="6437682at2759"/>
<dbReference type="Gene3D" id="3.30.420.10">
    <property type="entry name" value="Ribonuclease H-like superfamily/Ribonuclease H"/>
    <property type="match status" value="1"/>
</dbReference>
<sequence>MAASGRSRVGGCDVTCIRSIAINNLINDNQQYVLLSDSLSVLTALQCSNIHCKSIIKFLGHEIYKIIGNIQSIEFVWTPGDADITENEYVDSLTRKASSSLISQWISHEDLLLFMKNFIQEEARNQWKNSIYYHEFYFLNGNRLQLRIFPSNRKNEGPYFSVPYKNARIRPVLNFSDSNSHLHHYVSSAYAKLKKHWSICFFNINVLNTKETFFMRRWAASPLFFSMDF</sequence>
<protein>
    <recommendedName>
        <fullName evidence="3">RNase H type-1 domain-containing protein</fullName>
    </recommendedName>
</protein>
<dbReference type="GO" id="GO:0003676">
    <property type="term" value="F:nucleic acid binding"/>
    <property type="evidence" value="ECO:0007669"/>
    <property type="project" value="InterPro"/>
</dbReference>
<proteinExistence type="predicted"/>
<dbReference type="SUPFAM" id="SSF53098">
    <property type="entry name" value="Ribonuclease H-like"/>
    <property type="match status" value="1"/>
</dbReference>
<gene>
    <name evidence="1" type="ORF">AVEN_226768_1</name>
</gene>
<dbReference type="AlphaFoldDB" id="A0A4Y2JNG3"/>
<organism evidence="1 2">
    <name type="scientific">Araneus ventricosus</name>
    <name type="common">Orbweaver spider</name>
    <name type="synonym">Epeira ventricosa</name>
    <dbReference type="NCBI Taxonomy" id="182803"/>
    <lineage>
        <taxon>Eukaryota</taxon>
        <taxon>Metazoa</taxon>
        <taxon>Ecdysozoa</taxon>
        <taxon>Arthropoda</taxon>
        <taxon>Chelicerata</taxon>
        <taxon>Arachnida</taxon>
        <taxon>Araneae</taxon>
        <taxon>Araneomorphae</taxon>
        <taxon>Entelegynae</taxon>
        <taxon>Araneoidea</taxon>
        <taxon>Araneidae</taxon>
        <taxon>Araneus</taxon>
    </lineage>
</organism>
<dbReference type="InterPro" id="IPR036397">
    <property type="entry name" value="RNaseH_sf"/>
</dbReference>
<reference evidence="1 2" key="1">
    <citation type="journal article" date="2019" name="Sci. Rep.">
        <title>Orb-weaving spider Araneus ventricosus genome elucidates the spidroin gene catalogue.</title>
        <authorList>
            <person name="Kono N."/>
            <person name="Nakamura H."/>
            <person name="Ohtoshi R."/>
            <person name="Moran D.A.P."/>
            <person name="Shinohara A."/>
            <person name="Yoshida Y."/>
            <person name="Fujiwara M."/>
            <person name="Mori M."/>
            <person name="Tomita M."/>
            <person name="Arakawa K."/>
        </authorList>
    </citation>
    <scope>NUCLEOTIDE SEQUENCE [LARGE SCALE GENOMIC DNA]</scope>
</reference>
<dbReference type="InterPro" id="IPR012337">
    <property type="entry name" value="RNaseH-like_sf"/>
</dbReference>
<dbReference type="Proteomes" id="UP000499080">
    <property type="component" value="Unassembled WGS sequence"/>
</dbReference>
<evidence type="ECO:0000313" key="1">
    <source>
        <dbReference type="EMBL" id="GBM90979.1"/>
    </source>
</evidence>
<name>A0A4Y2JNG3_ARAVE</name>
<comment type="caution">
    <text evidence="1">The sequence shown here is derived from an EMBL/GenBank/DDBJ whole genome shotgun (WGS) entry which is preliminary data.</text>
</comment>